<name>A0AAW9QUV3_9CHRO</name>
<evidence type="ECO:0000313" key="1">
    <source>
        <dbReference type="EMBL" id="MEG3438761.1"/>
    </source>
</evidence>
<sequence>MSFLLFTPAVQAMLDAGKYVLVKDAAGFVMPIARDVATGRFVAVARVANNFNPITAPMQLASNFIMGGAQMMQTHRGFQKTYAMLNELQASVGVLQASTALIGVGTVAVVALSAVNLYQTFKIREDIKQLKIEVKGGFIDLKQALYVRSDEILQRIDQVAVHTEFLHHRTILAQAYGRFMQALIYIRDALTMTDTNLRNMSLGNAQKMLHDALADYNNPLLLQDTSVAGQIRIKECSWAIDQAITLTYQLQGSVETIGDRVSKQQKQIRQESLHLLNKCRSEEELDFLAPEILRLNNQDVLALEYWKNNVEFTRSLSPAEQQELANLEAETPEDAPAEIQIIEPLPEQSLYENLKPKSHFHSLRDQVKFLVDPSLRKPHEEYITRQAVNSEYKALAPSNWEEVPDFTVANLYWYFKNRAS</sequence>
<gene>
    <name evidence="1" type="ORF">V0288_16660</name>
</gene>
<comment type="caution">
    <text evidence="1">The sequence shown here is derived from an EMBL/GenBank/DDBJ whole genome shotgun (WGS) entry which is preliminary data.</text>
</comment>
<organism evidence="1 2">
    <name type="scientific">Pannus brasiliensis CCIBt3594</name>
    <dbReference type="NCBI Taxonomy" id="1427578"/>
    <lineage>
        <taxon>Bacteria</taxon>
        <taxon>Bacillati</taxon>
        <taxon>Cyanobacteriota</taxon>
        <taxon>Cyanophyceae</taxon>
        <taxon>Oscillatoriophycideae</taxon>
        <taxon>Chroococcales</taxon>
        <taxon>Microcystaceae</taxon>
        <taxon>Pannus</taxon>
    </lineage>
</organism>
<reference evidence="1 2" key="1">
    <citation type="submission" date="2024-01" db="EMBL/GenBank/DDBJ databases">
        <title>Genomic insights into the taxonomy and metabolism of the cyanobacterium Pannus brasiliensis CCIBt3594.</title>
        <authorList>
            <person name="Machado M."/>
            <person name="Botero N.B."/>
            <person name="Andreote A.P.D."/>
            <person name="Feitosa A.M.T."/>
            <person name="Popin R."/>
            <person name="Sivonen K."/>
            <person name="Fiore M.F."/>
        </authorList>
    </citation>
    <scope>NUCLEOTIDE SEQUENCE [LARGE SCALE GENOMIC DNA]</scope>
    <source>
        <strain evidence="1 2">CCIBt3594</strain>
    </source>
</reference>
<accession>A0AAW9QUV3</accession>
<evidence type="ECO:0000313" key="2">
    <source>
        <dbReference type="Proteomes" id="UP001328733"/>
    </source>
</evidence>
<dbReference type="AlphaFoldDB" id="A0AAW9QUV3"/>
<protein>
    <submittedName>
        <fullName evidence="1">Uncharacterized protein</fullName>
    </submittedName>
</protein>
<dbReference type="EMBL" id="JBAFSM010000034">
    <property type="protein sequence ID" value="MEG3438761.1"/>
    <property type="molecule type" value="Genomic_DNA"/>
</dbReference>
<proteinExistence type="predicted"/>
<dbReference type="Proteomes" id="UP001328733">
    <property type="component" value="Unassembled WGS sequence"/>
</dbReference>
<keyword evidence="2" id="KW-1185">Reference proteome</keyword>